<dbReference type="AlphaFoldDB" id="A0A9Q0F6R2"/>
<proteinExistence type="inferred from homology"/>
<evidence type="ECO:0000256" key="2">
    <source>
        <dbReference type="ARBA" id="ARBA00010271"/>
    </source>
</evidence>
<dbReference type="PANTHER" id="PTHR11062">
    <property type="entry name" value="EXOSTOSIN HEPARAN SULFATE GLYCOSYLTRANSFERASE -RELATED"/>
    <property type="match status" value="1"/>
</dbReference>
<dbReference type="InterPro" id="IPR040911">
    <property type="entry name" value="Exostosin_GT47"/>
</dbReference>
<accession>A0A9Q0F6R2</accession>
<evidence type="ECO:0000256" key="5">
    <source>
        <dbReference type="ARBA" id="ARBA00023034"/>
    </source>
</evidence>
<keyword evidence="5" id="KW-0333">Golgi apparatus</keyword>
<reference evidence="7" key="1">
    <citation type="submission" date="2022-02" db="EMBL/GenBank/DDBJ databases">
        <authorList>
            <person name="Henning P.M."/>
            <person name="McCubbin A.G."/>
            <person name="Shore J.S."/>
        </authorList>
    </citation>
    <scope>NUCLEOTIDE SEQUENCE</scope>
    <source>
        <strain evidence="7">F60SS</strain>
        <tissue evidence="7">Leaves</tissue>
    </source>
</reference>
<evidence type="ECO:0000313" key="8">
    <source>
        <dbReference type="Proteomes" id="UP001141552"/>
    </source>
</evidence>
<dbReference type="PANTHER" id="PTHR11062:SF235">
    <property type="entry name" value="GLYCOSYLTRANSFERASE-LIKE PROTEIN"/>
    <property type="match status" value="1"/>
</dbReference>
<comment type="caution">
    <text evidence="7">The sequence shown here is derived from an EMBL/GenBank/DDBJ whole genome shotgun (WGS) entry which is preliminary data.</text>
</comment>
<organism evidence="7 8">
    <name type="scientific">Turnera subulata</name>
    <dbReference type="NCBI Taxonomy" id="218843"/>
    <lineage>
        <taxon>Eukaryota</taxon>
        <taxon>Viridiplantae</taxon>
        <taxon>Streptophyta</taxon>
        <taxon>Embryophyta</taxon>
        <taxon>Tracheophyta</taxon>
        <taxon>Spermatophyta</taxon>
        <taxon>Magnoliopsida</taxon>
        <taxon>eudicotyledons</taxon>
        <taxon>Gunneridae</taxon>
        <taxon>Pentapetalae</taxon>
        <taxon>rosids</taxon>
        <taxon>fabids</taxon>
        <taxon>Malpighiales</taxon>
        <taxon>Passifloraceae</taxon>
        <taxon>Turnera</taxon>
    </lineage>
</organism>
<evidence type="ECO:0000256" key="4">
    <source>
        <dbReference type="ARBA" id="ARBA00022968"/>
    </source>
</evidence>
<sequence>MPSKLPALLVISKGFALLTKMLVYLKFGPGIGLSFSLHGSKMPKFASLGIIVKWTYIFDGSSTFSWEEGFKNSKYCLHVKDYEVSAARLSDSINSGCITVIISNYYYLPFANVLDWSKFSVIINQRDITLLRAILLGINKGNVPEYVP</sequence>
<evidence type="ECO:0000256" key="1">
    <source>
        <dbReference type="ARBA" id="ARBA00004323"/>
    </source>
</evidence>
<keyword evidence="4" id="KW-0812">Transmembrane</keyword>
<dbReference type="Pfam" id="PF03016">
    <property type="entry name" value="Exostosin_GT47"/>
    <property type="match status" value="1"/>
</dbReference>
<dbReference type="Proteomes" id="UP001141552">
    <property type="component" value="Unassembled WGS sequence"/>
</dbReference>
<comment type="subcellular location">
    <subcellularLocation>
        <location evidence="1">Golgi apparatus membrane</location>
        <topology evidence="1">Single-pass type II membrane protein</topology>
    </subcellularLocation>
</comment>
<dbReference type="EMBL" id="JAKUCV010006769">
    <property type="protein sequence ID" value="KAJ4825993.1"/>
    <property type="molecule type" value="Genomic_DNA"/>
</dbReference>
<keyword evidence="8" id="KW-1185">Reference proteome</keyword>
<reference evidence="7" key="2">
    <citation type="journal article" date="2023" name="Plants (Basel)">
        <title>Annotation of the Turnera subulata (Passifloraceae) Draft Genome Reveals the S-Locus Evolved after the Divergence of Turneroideae from Passifloroideae in a Stepwise Manner.</title>
        <authorList>
            <person name="Henning P.M."/>
            <person name="Roalson E.H."/>
            <person name="Mir W."/>
            <person name="McCubbin A.G."/>
            <person name="Shore J.S."/>
        </authorList>
    </citation>
    <scope>NUCLEOTIDE SEQUENCE</scope>
    <source>
        <strain evidence="7">F60SS</strain>
    </source>
</reference>
<dbReference type="InterPro" id="IPR004263">
    <property type="entry name" value="Exostosin"/>
</dbReference>
<dbReference type="OrthoDB" id="1924787at2759"/>
<evidence type="ECO:0000256" key="3">
    <source>
        <dbReference type="ARBA" id="ARBA00022676"/>
    </source>
</evidence>
<dbReference type="GO" id="GO:0000139">
    <property type="term" value="C:Golgi membrane"/>
    <property type="evidence" value="ECO:0007669"/>
    <property type="project" value="UniProtKB-SubCell"/>
</dbReference>
<keyword evidence="3" id="KW-0328">Glycosyltransferase</keyword>
<keyword evidence="4" id="KW-0735">Signal-anchor</keyword>
<protein>
    <recommendedName>
        <fullName evidence="6">Exostosin GT47 domain-containing protein</fullName>
    </recommendedName>
</protein>
<evidence type="ECO:0000259" key="6">
    <source>
        <dbReference type="Pfam" id="PF03016"/>
    </source>
</evidence>
<keyword evidence="3" id="KW-0808">Transferase</keyword>
<name>A0A9Q0F6R2_9ROSI</name>
<dbReference type="GO" id="GO:0016757">
    <property type="term" value="F:glycosyltransferase activity"/>
    <property type="evidence" value="ECO:0007669"/>
    <property type="project" value="UniProtKB-KW"/>
</dbReference>
<gene>
    <name evidence="7" type="ORF">Tsubulata_033217</name>
</gene>
<comment type="similarity">
    <text evidence="2">Belongs to the glycosyltransferase 47 family.</text>
</comment>
<evidence type="ECO:0000313" key="7">
    <source>
        <dbReference type="EMBL" id="KAJ4825993.1"/>
    </source>
</evidence>
<feature type="domain" description="Exostosin GT47" evidence="6">
    <location>
        <begin position="67"/>
        <end position="135"/>
    </location>
</feature>